<dbReference type="CDD" id="cd17793">
    <property type="entry name" value="HipA"/>
    <property type="match status" value="1"/>
</dbReference>
<proteinExistence type="inferred from homology"/>
<feature type="domain" description="HipA N-terminal subdomain 1" evidence="5">
    <location>
        <begin position="6"/>
        <end position="98"/>
    </location>
</feature>
<dbReference type="Pfam" id="PF13657">
    <property type="entry name" value="Couple_hipA"/>
    <property type="match status" value="1"/>
</dbReference>
<keyword evidence="3" id="KW-0418">Kinase</keyword>
<dbReference type="GO" id="GO:0005829">
    <property type="term" value="C:cytosol"/>
    <property type="evidence" value="ECO:0007669"/>
    <property type="project" value="TreeGrafter"/>
</dbReference>
<evidence type="ECO:0000259" key="4">
    <source>
        <dbReference type="Pfam" id="PF07804"/>
    </source>
</evidence>
<evidence type="ECO:0000256" key="1">
    <source>
        <dbReference type="ARBA" id="ARBA00010164"/>
    </source>
</evidence>
<evidence type="ECO:0000259" key="5">
    <source>
        <dbReference type="Pfam" id="PF13657"/>
    </source>
</evidence>
<name>A0AAU7NU79_9GAMM</name>
<dbReference type="RefSeq" id="WP_305906716.1">
    <property type="nucleotide sequence ID" value="NZ_CP157743.1"/>
</dbReference>
<dbReference type="Proteomes" id="UP001225378">
    <property type="component" value="Chromosome"/>
</dbReference>
<accession>A0AAU7NU79</accession>
<reference evidence="6 7" key="1">
    <citation type="journal article" date="2024" name="Microbiology">
        <title>Methylomarinum rosea sp. nov., a novel halophilic methanotrophic bacterium from the hypersaline Lake Elton.</title>
        <authorList>
            <person name="Suleimanov R.Z."/>
            <person name="Oshkin I.Y."/>
            <person name="Danilova O.V."/>
            <person name="Suzina N.E."/>
            <person name="Dedysh S.N."/>
        </authorList>
    </citation>
    <scope>NUCLEOTIDE SEQUENCE [LARGE SCALE GENOMIC DNA]</scope>
    <source>
        <strain evidence="6 7">Ch1-1</strain>
    </source>
</reference>
<organism evidence="6 7">
    <name type="scientific">Methylomarinum roseum</name>
    <dbReference type="NCBI Taxonomy" id="3067653"/>
    <lineage>
        <taxon>Bacteria</taxon>
        <taxon>Pseudomonadati</taxon>
        <taxon>Pseudomonadota</taxon>
        <taxon>Gammaproteobacteria</taxon>
        <taxon>Methylococcales</taxon>
        <taxon>Methylococcaceae</taxon>
        <taxon>Methylomarinum</taxon>
    </lineage>
</organism>
<keyword evidence="2" id="KW-0808">Transferase</keyword>
<protein>
    <submittedName>
        <fullName evidence="6">Type II toxin-antitoxin system HipA family toxin</fullName>
    </submittedName>
</protein>
<evidence type="ECO:0000313" key="6">
    <source>
        <dbReference type="EMBL" id="XBS20504.1"/>
    </source>
</evidence>
<evidence type="ECO:0000256" key="2">
    <source>
        <dbReference type="ARBA" id="ARBA00022679"/>
    </source>
</evidence>
<evidence type="ECO:0000256" key="3">
    <source>
        <dbReference type="ARBA" id="ARBA00022777"/>
    </source>
</evidence>
<dbReference type="Gene3D" id="1.10.1070.20">
    <property type="match status" value="1"/>
</dbReference>
<dbReference type="InterPro" id="IPR012893">
    <property type="entry name" value="HipA-like_C"/>
</dbReference>
<dbReference type="KEGG" id="mech:Q9L42_019505"/>
<dbReference type="InterPro" id="IPR017508">
    <property type="entry name" value="HipA_N1"/>
</dbReference>
<dbReference type="PANTHER" id="PTHR37419">
    <property type="entry name" value="SERINE/THREONINE-PROTEIN KINASE TOXIN HIPA"/>
    <property type="match status" value="1"/>
</dbReference>
<sequence>MIEDELNVWHDDQIVGYLWRNEAGVMSFQYDDNWNLFPLSISLPLDKKIEQSVGHRFFANLLPEGSARERLCRRLRCPDTDFDLLREIGAECAGAISILPVEQSPDLQYAYQKIDEADLVKLIETRGASIILENKPRLSLAGAQDKMTVHVKKDGLYLPVGQTPSTHILKFEVTDFKNVPLYEVFTTTLAQAVGLKTIDIELRFLDSKSYTLSKRYDRLIGEDKVTRIHQEDFCQALGYKEKYQRGNEPNFTQCYQLIIEYSSNPLEDVEQLLKWQLFNVIVGNSDAHIKNLSFLYDKNQTRLAPFYDLVSTRAIEHLDSTLALYVGNQKNPDLITRTNLTEMANQCRIRPKRLIDILDQLITAFEKHYQLIQATIENQYGQQPALQRVGRVIEKQTKLLLD</sequence>
<evidence type="ECO:0000313" key="7">
    <source>
        <dbReference type="Proteomes" id="UP001225378"/>
    </source>
</evidence>
<dbReference type="GO" id="GO:0004674">
    <property type="term" value="F:protein serine/threonine kinase activity"/>
    <property type="evidence" value="ECO:0007669"/>
    <property type="project" value="TreeGrafter"/>
</dbReference>
<feature type="domain" description="HipA-like C-terminal" evidence="4">
    <location>
        <begin position="138"/>
        <end position="367"/>
    </location>
</feature>
<dbReference type="InterPro" id="IPR052028">
    <property type="entry name" value="HipA_Ser/Thr_kinase"/>
</dbReference>
<dbReference type="EMBL" id="CP157743">
    <property type="protein sequence ID" value="XBS20504.1"/>
    <property type="molecule type" value="Genomic_DNA"/>
</dbReference>
<dbReference type="PANTHER" id="PTHR37419:SF1">
    <property type="entry name" value="SERINE_THREONINE-PROTEIN KINASE TOXIN HIPA"/>
    <property type="match status" value="1"/>
</dbReference>
<gene>
    <name evidence="6" type="ORF">Q9L42_019505</name>
</gene>
<keyword evidence="7" id="KW-1185">Reference proteome</keyword>
<comment type="similarity">
    <text evidence="1">Belongs to the HipA Ser/Thr kinase family.</text>
</comment>
<dbReference type="NCBIfam" id="TIGR03071">
    <property type="entry name" value="couple_hipA"/>
    <property type="match status" value="1"/>
</dbReference>
<dbReference type="Pfam" id="PF07804">
    <property type="entry name" value="HipA_C"/>
    <property type="match status" value="1"/>
</dbReference>
<dbReference type="AlphaFoldDB" id="A0AAU7NU79"/>